<evidence type="ECO:0000256" key="1">
    <source>
        <dbReference type="ARBA" id="ARBA00004613"/>
    </source>
</evidence>
<reference evidence="19" key="1">
    <citation type="journal article" date="2014" name="Proc. Natl. Acad. Sci. U.S.A.">
        <title>Extensive sampling of basidiomycete genomes demonstrates inadequacy of the white-rot/brown-rot paradigm for wood decay fungi.</title>
        <authorList>
            <person name="Riley R."/>
            <person name="Salamov A.A."/>
            <person name="Brown D.W."/>
            <person name="Nagy L.G."/>
            <person name="Floudas D."/>
            <person name="Held B.W."/>
            <person name="Levasseur A."/>
            <person name="Lombard V."/>
            <person name="Morin E."/>
            <person name="Otillar R."/>
            <person name="Lindquist E.A."/>
            <person name="Sun H."/>
            <person name="LaButti K.M."/>
            <person name="Schmutz J."/>
            <person name="Jabbour D."/>
            <person name="Luo H."/>
            <person name="Baker S.E."/>
            <person name="Pisabarro A.G."/>
            <person name="Walton J.D."/>
            <person name="Blanchette R.A."/>
            <person name="Henrissat B."/>
            <person name="Martin F."/>
            <person name="Cullen D."/>
            <person name="Hibbett D.S."/>
            <person name="Grigoriev I.V."/>
        </authorList>
    </citation>
    <scope>NUCLEOTIDE SEQUENCE [LARGE SCALE GENOMIC DNA]</scope>
    <source>
        <strain evidence="19">MUCL 33604</strain>
    </source>
</reference>
<keyword evidence="3" id="KW-0964">Secreted</keyword>
<evidence type="ECO:0000256" key="6">
    <source>
        <dbReference type="ARBA" id="ARBA00023157"/>
    </source>
</evidence>
<dbReference type="SUPFAM" id="SSF51126">
    <property type="entry name" value="Pectin lyase-like"/>
    <property type="match status" value="1"/>
</dbReference>
<comment type="function">
    <text evidence="12">Specific in hydrolyzing the terminal glycosidic bond of polygalacturonic acid and oligogalacturonates.</text>
</comment>
<dbReference type="PROSITE" id="PS51257">
    <property type="entry name" value="PROKAR_LIPOPROTEIN"/>
    <property type="match status" value="1"/>
</dbReference>
<feature type="active site" evidence="15">
    <location>
        <position position="235"/>
    </location>
</feature>
<dbReference type="GO" id="GO:0000272">
    <property type="term" value="P:polysaccharide catabolic process"/>
    <property type="evidence" value="ECO:0007669"/>
    <property type="project" value="UniProtKB-KW"/>
</dbReference>
<keyword evidence="7" id="KW-0325">Glycoprotein</keyword>
<dbReference type="Pfam" id="PF00295">
    <property type="entry name" value="Glyco_hydro_28"/>
    <property type="match status" value="1"/>
</dbReference>
<dbReference type="EC" id="3.2.1.67" evidence="13"/>
<dbReference type="Gene3D" id="2.160.20.10">
    <property type="entry name" value="Single-stranded right-handed beta-helix, Pectin lyase-like"/>
    <property type="match status" value="1"/>
</dbReference>
<name>A0A067PNV1_9AGAM</name>
<keyword evidence="9 16" id="KW-0326">Glycosidase</keyword>
<evidence type="ECO:0000256" key="7">
    <source>
        <dbReference type="ARBA" id="ARBA00023180"/>
    </source>
</evidence>
<evidence type="ECO:0000256" key="13">
    <source>
        <dbReference type="ARBA" id="ARBA00038933"/>
    </source>
</evidence>
<protein>
    <recommendedName>
        <fullName evidence="13">galacturonan 1,4-alpha-galacturonidase</fullName>
        <ecNumber evidence="13">3.2.1.67</ecNumber>
    </recommendedName>
</protein>
<dbReference type="GO" id="GO:0047911">
    <property type="term" value="F:galacturan 1,4-alpha-galacturonidase activity"/>
    <property type="evidence" value="ECO:0007669"/>
    <property type="project" value="UniProtKB-EC"/>
</dbReference>
<keyword evidence="8" id="KW-0119">Carbohydrate metabolism</keyword>
<sequence length="396" mass="42171">MRSLASLLGALALGAVGAVASSCTLSASGGDDGPAFVAAVQSCDTVIIPQSTTLNVSTPMNMTGLSNKHISLQGTVMFPPDIPYWSGHGYYFPFQDQITFWILGGENILLDGGGIIDGVGQPWYDAFAANSTLLRPILLTLFQATTVTVQDITMLNSPEWFNFVNEGQNIVFNQVTLNATSTSKNLAKNTDGWDTYRSDGVIIQNSIINNGDDCVSFKPNSTNMIISNLHCNGSHGISVGSLGQYAGEYDIVANITSMNVYMANAENGARIKAFAGPNVGSGIVKNITFQNFVEFNVDYPIVIDQCYETNATLCAQYPSNTYIQDIIFTDISGTSSGNEKAVVAALTCSPDGRCSDINVANLHLAPPPQYPVANYTCQNVNLTGNAAYLFGSCTTT</sequence>
<dbReference type="InParanoid" id="A0A067PNV1"/>
<evidence type="ECO:0000256" key="11">
    <source>
        <dbReference type="ARBA" id="ARBA00023326"/>
    </source>
</evidence>
<evidence type="ECO:0000256" key="8">
    <source>
        <dbReference type="ARBA" id="ARBA00023277"/>
    </source>
</evidence>
<keyword evidence="10" id="KW-0961">Cell wall biogenesis/degradation</keyword>
<dbReference type="PANTHER" id="PTHR31736">
    <property type="match status" value="1"/>
</dbReference>
<dbReference type="STRING" id="933084.A0A067PNV1"/>
<keyword evidence="4 17" id="KW-0732">Signal</keyword>
<keyword evidence="11" id="KW-0624">Polysaccharide degradation</keyword>
<keyword evidence="19" id="KW-1185">Reference proteome</keyword>
<feature type="chain" id="PRO_5001646878" description="galacturonan 1,4-alpha-galacturonidase" evidence="17">
    <location>
        <begin position="21"/>
        <end position="396"/>
    </location>
</feature>
<evidence type="ECO:0000313" key="19">
    <source>
        <dbReference type="Proteomes" id="UP000027265"/>
    </source>
</evidence>
<dbReference type="PROSITE" id="PS00502">
    <property type="entry name" value="POLYGALACTURONASE"/>
    <property type="match status" value="1"/>
</dbReference>
<evidence type="ECO:0000256" key="2">
    <source>
        <dbReference type="ARBA" id="ARBA00008834"/>
    </source>
</evidence>
<evidence type="ECO:0000256" key="16">
    <source>
        <dbReference type="RuleBase" id="RU361169"/>
    </source>
</evidence>
<dbReference type="HOGENOM" id="CLU_016031_1_0_1"/>
<comment type="catalytic activity">
    <reaction evidence="14">
        <text>[(1-&gt;4)-alpha-D-galacturonosyl](n) + H2O = alpha-D-galacturonate + [(1-&gt;4)-alpha-D-galacturonosyl](n-1)</text>
        <dbReference type="Rhea" id="RHEA:14117"/>
        <dbReference type="Rhea" id="RHEA-COMP:14570"/>
        <dbReference type="Rhea" id="RHEA-COMP:14572"/>
        <dbReference type="ChEBI" id="CHEBI:15377"/>
        <dbReference type="ChEBI" id="CHEBI:58658"/>
        <dbReference type="ChEBI" id="CHEBI:140523"/>
        <dbReference type="EC" id="3.2.1.67"/>
    </reaction>
</comment>
<dbReference type="GO" id="GO:0004650">
    <property type="term" value="F:polygalacturonase activity"/>
    <property type="evidence" value="ECO:0007669"/>
    <property type="project" value="InterPro"/>
</dbReference>
<dbReference type="PANTHER" id="PTHR31736:SF12">
    <property type="entry name" value="EXO-POLYGALACTURONASE, PUTATIVE-RELATED"/>
    <property type="match status" value="1"/>
</dbReference>
<organism evidence="18 19">
    <name type="scientific">Jaapia argillacea MUCL 33604</name>
    <dbReference type="NCBI Taxonomy" id="933084"/>
    <lineage>
        <taxon>Eukaryota</taxon>
        <taxon>Fungi</taxon>
        <taxon>Dikarya</taxon>
        <taxon>Basidiomycota</taxon>
        <taxon>Agaricomycotina</taxon>
        <taxon>Agaricomycetes</taxon>
        <taxon>Agaricomycetidae</taxon>
        <taxon>Jaapiales</taxon>
        <taxon>Jaapiaceae</taxon>
        <taxon>Jaapia</taxon>
    </lineage>
</organism>
<feature type="signal peptide" evidence="17">
    <location>
        <begin position="1"/>
        <end position="20"/>
    </location>
</feature>
<dbReference type="InterPro" id="IPR012334">
    <property type="entry name" value="Pectin_lyas_fold"/>
</dbReference>
<dbReference type="GO" id="GO:0005576">
    <property type="term" value="C:extracellular region"/>
    <property type="evidence" value="ECO:0007669"/>
    <property type="project" value="UniProtKB-SubCell"/>
</dbReference>
<accession>A0A067PNV1</accession>
<evidence type="ECO:0000256" key="10">
    <source>
        <dbReference type="ARBA" id="ARBA00023316"/>
    </source>
</evidence>
<dbReference type="InterPro" id="IPR000743">
    <property type="entry name" value="Glyco_hydro_28"/>
</dbReference>
<evidence type="ECO:0000313" key="18">
    <source>
        <dbReference type="EMBL" id="KDQ56478.1"/>
    </source>
</evidence>
<gene>
    <name evidence="18" type="ORF">JAAARDRAFT_59337</name>
</gene>
<keyword evidence="6" id="KW-1015">Disulfide bond</keyword>
<evidence type="ECO:0000256" key="14">
    <source>
        <dbReference type="ARBA" id="ARBA00048766"/>
    </source>
</evidence>
<evidence type="ECO:0000256" key="5">
    <source>
        <dbReference type="ARBA" id="ARBA00022801"/>
    </source>
</evidence>
<proteinExistence type="inferred from homology"/>
<dbReference type="OrthoDB" id="187139at2759"/>
<comment type="similarity">
    <text evidence="2 16">Belongs to the glycosyl hydrolase 28 family.</text>
</comment>
<evidence type="ECO:0000256" key="17">
    <source>
        <dbReference type="SAM" id="SignalP"/>
    </source>
</evidence>
<evidence type="ECO:0000256" key="15">
    <source>
        <dbReference type="PROSITE-ProRule" id="PRU10052"/>
    </source>
</evidence>
<evidence type="ECO:0000256" key="9">
    <source>
        <dbReference type="ARBA" id="ARBA00023295"/>
    </source>
</evidence>
<evidence type="ECO:0000256" key="12">
    <source>
        <dbReference type="ARBA" id="ARBA00037312"/>
    </source>
</evidence>
<dbReference type="AlphaFoldDB" id="A0A067PNV1"/>
<dbReference type="GO" id="GO:0071555">
    <property type="term" value="P:cell wall organization"/>
    <property type="evidence" value="ECO:0007669"/>
    <property type="project" value="UniProtKB-KW"/>
</dbReference>
<dbReference type="EMBL" id="KL197722">
    <property type="protein sequence ID" value="KDQ56478.1"/>
    <property type="molecule type" value="Genomic_DNA"/>
</dbReference>
<keyword evidence="5 16" id="KW-0378">Hydrolase</keyword>
<dbReference type="Proteomes" id="UP000027265">
    <property type="component" value="Unassembled WGS sequence"/>
</dbReference>
<evidence type="ECO:0000256" key="3">
    <source>
        <dbReference type="ARBA" id="ARBA00022525"/>
    </source>
</evidence>
<comment type="subcellular location">
    <subcellularLocation>
        <location evidence="1">Secreted</location>
    </subcellularLocation>
</comment>
<evidence type="ECO:0000256" key="4">
    <source>
        <dbReference type="ARBA" id="ARBA00022729"/>
    </source>
</evidence>
<dbReference type="InterPro" id="IPR011050">
    <property type="entry name" value="Pectin_lyase_fold/virulence"/>
</dbReference>